<dbReference type="Pfam" id="PF02826">
    <property type="entry name" value="2-Hacid_dh_C"/>
    <property type="match status" value="1"/>
</dbReference>
<protein>
    <submittedName>
        <fullName evidence="4">Phosphoglycerate dehydrogenase-like enzyme</fullName>
    </submittedName>
</protein>
<comment type="caution">
    <text evidence="4">The sequence shown here is derived from an EMBL/GenBank/DDBJ whole genome shotgun (WGS) entry which is preliminary data.</text>
</comment>
<proteinExistence type="predicted"/>
<reference evidence="4 5" key="1">
    <citation type="journal article" date="2015" name="Stand. Genomic Sci.">
        <title>Genomic Encyclopedia of Bacterial and Archaeal Type Strains, Phase III: the genomes of soil and plant-associated and newly described type strains.</title>
        <authorList>
            <person name="Whitman W.B."/>
            <person name="Woyke T."/>
            <person name="Klenk H.P."/>
            <person name="Zhou Y."/>
            <person name="Lilburn T.G."/>
            <person name="Beck B.J."/>
            <person name="De Vos P."/>
            <person name="Vandamme P."/>
            <person name="Eisen J.A."/>
            <person name="Garrity G."/>
            <person name="Hugenholtz P."/>
            <person name="Kyrpides N.C."/>
        </authorList>
    </citation>
    <scope>NUCLEOTIDE SEQUENCE [LARGE SCALE GENOMIC DNA]</scope>
    <source>
        <strain evidence="4 5">CGMCC 1.7748</strain>
    </source>
</reference>
<dbReference type="SUPFAM" id="SSF51735">
    <property type="entry name" value="NAD(P)-binding Rossmann-fold domains"/>
    <property type="match status" value="1"/>
</dbReference>
<keyword evidence="5" id="KW-1185">Reference proteome</keyword>
<evidence type="ECO:0000259" key="3">
    <source>
        <dbReference type="Pfam" id="PF02826"/>
    </source>
</evidence>
<keyword evidence="2" id="KW-0520">NAD</keyword>
<dbReference type="RefSeq" id="WP_145071926.1">
    <property type="nucleotide sequence ID" value="NZ_JACIIY010000009.1"/>
</dbReference>
<dbReference type="GO" id="GO:0051287">
    <property type="term" value="F:NAD binding"/>
    <property type="evidence" value="ECO:0007669"/>
    <property type="project" value="InterPro"/>
</dbReference>
<dbReference type="GO" id="GO:0016491">
    <property type="term" value="F:oxidoreductase activity"/>
    <property type="evidence" value="ECO:0007669"/>
    <property type="project" value="UniProtKB-KW"/>
</dbReference>
<dbReference type="AlphaFoldDB" id="A0A562KMN9"/>
<evidence type="ECO:0000313" key="4">
    <source>
        <dbReference type="EMBL" id="TWH96650.1"/>
    </source>
</evidence>
<sequence length="327" mass="34792">MTADRTFMIASQFGDRADNIVAAMLGGADVRKVPPGYDHSAIMEADVFLHYPDTRSGARWQDRPPPGWPGRLRLIQLISTGTDFYPDWLFAGPPVTSAIGLSGPPISEYCLAAIFAATRDMPAMWMKGPDQWHRRMAPSIRGSRLGIYGFGSIGRTLAEQALALGMRVTAVRGSDAPLGMDGVEQAADMPALIGNCDHLVLAAPGTDATRHVIDATALAAAKPGLHLVNVARGSLVDHAALIPALDAGTLSRVTLDVTEPEPLPAGHPLYSHPRVFLSPHVAAAGQSFLDTVYQRAADNIARLLRGDGLIGLAEREPAVHATPPERV</sequence>
<keyword evidence="1" id="KW-0560">Oxidoreductase</keyword>
<feature type="domain" description="D-isomer specific 2-hydroxyacid dehydrogenase NAD-binding" evidence="3">
    <location>
        <begin position="112"/>
        <end position="282"/>
    </location>
</feature>
<gene>
    <name evidence="4" type="ORF">IQ35_00581</name>
</gene>
<dbReference type="Gene3D" id="3.40.50.720">
    <property type="entry name" value="NAD(P)-binding Rossmann-like Domain"/>
    <property type="match status" value="2"/>
</dbReference>
<name>A0A562KMN9_SPHWJ</name>
<dbReference type="PANTHER" id="PTHR43333">
    <property type="entry name" value="2-HACID_DH_C DOMAIN-CONTAINING PROTEIN"/>
    <property type="match status" value="1"/>
</dbReference>
<evidence type="ECO:0000256" key="2">
    <source>
        <dbReference type="ARBA" id="ARBA00023027"/>
    </source>
</evidence>
<evidence type="ECO:0000313" key="5">
    <source>
        <dbReference type="Proteomes" id="UP000316624"/>
    </source>
</evidence>
<evidence type="ECO:0000256" key="1">
    <source>
        <dbReference type="ARBA" id="ARBA00023002"/>
    </source>
</evidence>
<dbReference type="InterPro" id="IPR036291">
    <property type="entry name" value="NAD(P)-bd_dom_sf"/>
</dbReference>
<dbReference type="PANTHER" id="PTHR43333:SF1">
    <property type="entry name" value="D-ISOMER SPECIFIC 2-HYDROXYACID DEHYDROGENASE NAD-BINDING DOMAIN-CONTAINING PROTEIN"/>
    <property type="match status" value="1"/>
</dbReference>
<dbReference type="Proteomes" id="UP000316624">
    <property type="component" value="Unassembled WGS sequence"/>
</dbReference>
<organism evidence="4 5">
    <name type="scientific">Sphingobium wenxiniae (strain DSM 21828 / CGMCC 1.7748 / JZ-1)</name>
    <dbReference type="NCBI Taxonomy" id="595605"/>
    <lineage>
        <taxon>Bacteria</taxon>
        <taxon>Pseudomonadati</taxon>
        <taxon>Pseudomonadota</taxon>
        <taxon>Alphaproteobacteria</taxon>
        <taxon>Sphingomonadales</taxon>
        <taxon>Sphingomonadaceae</taxon>
        <taxon>Sphingobium</taxon>
    </lineage>
</organism>
<accession>A0A562KMN9</accession>
<dbReference type="EMBL" id="VLKK01000002">
    <property type="protein sequence ID" value="TWH96650.1"/>
    <property type="molecule type" value="Genomic_DNA"/>
</dbReference>
<dbReference type="InterPro" id="IPR006140">
    <property type="entry name" value="D-isomer_DH_NAD-bd"/>
</dbReference>